<dbReference type="Pfam" id="PF01370">
    <property type="entry name" value="Epimerase"/>
    <property type="match status" value="1"/>
</dbReference>
<reference evidence="2" key="1">
    <citation type="journal article" date="2020" name="mSystems">
        <title>Genome- and Community-Level Interaction Insights into Carbon Utilization and Element Cycling Functions of Hydrothermarchaeota in Hydrothermal Sediment.</title>
        <authorList>
            <person name="Zhou Z."/>
            <person name="Liu Y."/>
            <person name="Xu W."/>
            <person name="Pan J."/>
            <person name="Luo Z.H."/>
            <person name="Li M."/>
        </authorList>
    </citation>
    <scope>NUCLEOTIDE SEQUENCE [LARGE SCALE GENOMIC DNA]</scope>
    <source>
        <strain evidence="2">SpSt-1181</strain>
    </source>
</reference>
<dbReference type="EMBL" id="DSBW01000100">
    <property type="protein sequence ID" value="HED30916.1"/>
    <property type="molecule type" value="Genomic_DNA"/>
</dbReference>
<dbReference type="AlphaFoldDB" id="A0A831SQ72"/>
<proteinExistence type="predicted"/>
<dbReference type="GO" id="GO:0005737">
    <property type="term" value="C:cytoplasm"/>
    <property type="evidence" value="ECO:0007669"/>
    <property type="project" value="TreeGrafter"/>
</dbReference>
<feature type="domain" description="NAD-dependent epimerase/dehydratase" evidence="1">
    <location>
        <begin position="91"/>
        <end position="181"/>
    </location>
</feature>
<evidence type="ECO:0000259" key="1">
    <source>
        <dbReference type="Pfam" id="PF01370"/>
    </source>
</evidence>
<gene>
    <name evidence="2" type="ORF">ENN50_04370</name>
</gene>
<dbReference type="SUPFAM" id="SSF51735">
    <property type="entry name" value="NAD(P)-binding Rossmann-fold domains"/>
    <property type="match status" value="1"/>
</dbReference>
<sequence length="277" mass="30714">MKRISILGCGWLGLPLGRFLVLKGYAVKGSVTDSEKFSGLQEVGIEPFRVELVPQYRGDDPQRFLDSDILVINIPPERREDIQSYHSAQIAALLEHVRVSPVSSVVFVSSTSVYPAVNRRVTEQDAVNPDALSGRALLAVEEMLRAESSFRTTVLRFCGLVGYDRSAGSMLQRMSKVRNANHPVNLVHRDDCIGIIHEVIKQGAWGEVFNACSGSHPLRRDYYAAAARKEGLELPEEAFLESPEGWKIIDSSKLVDRLHYAFLVPDPLEANNSPGNV</sequence>
<name>A0A831SQ72_PROAE</name>
<dbReference type="Proteomes" id="UP000886335">
    <property type="component" value="Unassembled WGS sequence"/>
</dbReference>
<dbReference type="PANTHER" id="PTHR48079">
    <property type="entry name" value="PROTEIN YEEZ"/>
    <property type="match status" value="1"/>
</dbReference>
<accession>A0A831SQ72</accession>
<protein>
    <submittedName>
        <fullName evidence="2">NAD-dependent epimerase/dehydratase family protein</fullName>
    </submittedName>
</protein>
<organism evidence="2">
    <name type="scientific">Prosthecochloris aestuarii</name>
    <dbReference type="NCBI Taxonomy" id="1102"/>
    <lineage>
        <taxon>Bacteria</taxon>
        <taxon>Pseudomonadati</taxon>
        <taxon>Chlorobiota</taxon>
        <taxon>Chlorobiia</taxon>
        <taxon>Chlorobiales</taxon>
        <taxon>Chlorobiaceae</taxon>
        <taxon>Prosthecochloris</taxon>
    </lineage>
</organism>
<dbReference type="InterPro" id="IPR036291">
    <property type="entry name" value="NAD(P)-bd_dom_sf"/>
</dbReference>
<comment type="caution">
    <text evidence="2">The sequence shown here is derived from an EMBL/GenBank/DDBJ whole genome shotgun (WGS) entry which is preliminary data.</text>
</comment>
<dbReference type="InterPro" id="IPR051783">
    <property type="entry name" value="NAD(P)-dependent_oxidoreduct"/>
</dbReference>
<dbReference type="InterPro" id="IPR001509">
    <property type="entry name" value="Epimerase_deHydtase"/>
</dbReference>
<dbReference type="Gene3D" id="3.40.50.720">
    <property type="entry name" value="NAD(P)-binding Rossmann-like Domain"/>
    <property type="match status" value="1"/>
</dbReference>
<evidence type="ECO:0000313" key="2">
    <source>
        <dbReference type="EMBL" id="HED30916.1"/>
    </source>
</evidence>
<dbReference type="PANTHER" id="PTHR48079:SF6">
    <property type="entry name" value="NAD(P)-BINDING DOMAIN-CONTAINING PROTEIN-RELATED"/>
    <property type="match status" value="1"/>
</dbReference>
<dbReference type="GO" id="GO:0004029">
    <property type="term" value="F:aldehyde dehydrogenase (NAD+) activity"/>
    <property type="evidence" value="ECO:0007669"/>
    <property type="project" value="TreeGrafter"/>
</dbReference>